<dbReference type="FunFam" id="3.30.200.20:FF:000330">
    <property type="entry name" value="G-type lectin S-receptor-like serine/threonine-protein kinase At4g03230"/>
    <property type="match status" value="1"/>
</dbReference>
<dbReference type="CDD" id="cd14066">
    <property type="entry name" value="STKc_IRAK"/>
    <property type="match status" value="1"/>
</dbReference>
<dbReference type="Proteomes" id="UP001324115">
    <property type="component" value="Unassembled WGS sequence"/>
</dbReference>
<evidence type="ECO:0000313" key="21">
    <source>
        <dbReference type="EMBL" id="KAK4598777.1"/>
    </source>
</evidence>
<evidence type="ECO:0000256" key="5">
    <source>
        <dbReference type="ARBA" id="ARBA00022679"/>
    </source>
</evidence>
<dbReference type="Pfam" id="PF11883">
    <property type="entry name" value="DUF3403"/>
    <property type="match status" value="1"/>
</dbReference>
<keyword evidence="14" id="KW-1015">Disulfide bond</keyword>
<evidence type="ECO:0000256" key="7">
    <source>
        <dbReference type="ARBA" id="ARBA00022729"/>
    </source>
</evidence>
<reference evidence="21 22" key="1">
    <citation type="journal article" date="2023" name="G3 (Bethesda)">
        <title>A haplotype-resolved chromosome-scale genome for Quercus rubra L. provides insights into the genetics of adaptive traits for red oak species.</title>
        <authorList>
            <person name="Kapoor B."/>
            <person name="Jenkins J."/>
            <person name="Schmutz J."/>
            <person name="Zhebentyayeva T."/>
            <person name="Kuelheim C."/>
            <person name="Coggeshall M."/>
            <person name="Heim C."/>
            <person name="Lasky J.R."/>
            <person name="Leites L."/>
            <person name="Islam-Faridi N."/>
            <person name="Romero-Severson J."/>
            <person name="DeLeo V.L."/>
            <person name="Lucas S.M."/>
            <person name="Lazic D."/>
            <person name="Gailing O."/>
            <person name="Carlson J."/>
            <person name="Staton M."/>
        </authorList>
    </citation>
    <scope>NUCLEOTIDE SEQUENCE [LARGE SCALE GENOMIC DNA]</scope>
    <source>
        <strain evidence="21">Pseudo-F2</strain>
    </source>
</reference>
<comment type="subcellular location">
    <subcellularLocation>
        <location evidence="1">Cell membrane</location>
        <topology evidence="1">Single-pass type I membrane protein</topology>
    </subcellularLocation>
</comment>
<evidence type="ECO:0000256" key="13">
    <source>
        <dbReference type="ARBA" id="ARBA00023136"/>
    </source>
</evidence>
<keyword evidence="7" id="KW-0732">Signal</keyword>
<proteinExistence type="predicted"/>
<evidence type="ECO:0000256" key="16">
    <source>
        <dbReference type="ARBA" id="ARBA00023180"/>
    </source>
</evidence>
<dbReference type="InterPro" id="IPR000719">
    <property type="entry name" value="Prot_kinase_dom"/>
</dbReference>
<dbReference type="PANTHER" id="PTHR27002">
    <property type="entry name" value="RECEPTOR-LIKE SERINE/THREONINE-PROTEIN KINASE SD1-8"/>
    <property type="match status" value="1"/>
</dbReference>
<keyword evidence="5" id="KW-0808">Transferase</keyword>
<keyword evidence="9" id="KW-0547">Nucleotide-binding</keyword>
<evidence type="ECO:0000256" key="18">
    <source>
        <dbReference type="ARBA" id="ARBA00048679"/>
    </source>
</evidence>
<keyword evidence="15" id="KW-0675">Receptor</keyword>
<protein>
    <recommendedName>
        <fullName evidence="2">non-specific serine/threonine protein kinase</fullName>
        <ecNumber evidence="2">2.7.11.1</ecNumber>
    </recommendedName>
</protein>
<sequence>MEKVHVEEFADEVLYVYDIGKSNDKRNEKWIVPVIVTAILLLFLGTFCIWRIYRQRVDAERREEEHLLELTTTDRLLDADELENDGNARHNIKVFSFACIAAATNNFSPETKLGEGGFGPVYKGVLPEGREIAVKRLSRNSGQGLVEFKNELILIAKLQHMNLVRLIGCCFQGEEKMLIYEFMPNKSLDSFLFDPTKNYLLDWKKQVNIIEGIAQGLLYLHRHSRLKVIHRDLKASNILLDENMCAKISDFGMARIFKRDRLEANTNRIVGTYGYMSPEYAMKGIFSEKFDVFSFDVLMLEIVSGRKNNSFYNVNGPLNLVGYAWELWQRDAVKDIMDPTLKDSCPTHQLLRFIHVALSCFEDSATERPTILEVMSMLENETMPLPILKKPTFFTGSNVNNEDLKRKMSENYSVNGLSISRMDAR</sequence>
<keyword evidence="16" id="KW-0325">Glycoprotein</keyword>
<evidence type="ECO:0000259" key="20">
    <source>
        <dbReference type="PROSITE" id="PS50011"/>
    </source>
</evidence>
<evidence type="ECO:0000256" key="19">
    <source>
        <dbReference type="SAM" id="Phobius"/>
    </source>
</evidence>
<accession>A0AAN7FQR7</accession>
<evidence type="ECO:0000256" key="11">
    <source>
        <dbReference type="ARBA" id="ARBA00022840"/>
    </source>
</evidence>
<evidence type="ECO:0000256" key="6">
    <source>
        <dbReference type="ARBA" id="ARBA00022692"/>
    </source>
</evidence>
<dbReference type="GO" id="GO:0005524">
    <property type="term" value="F:ATP binding"/>
    <property type="evidence" value="ECO:0007669"/>
    <property type="project" value="UniProtKB-KW"/>
</dbReference>
<name>A0AAN7FQR7_QUERU</name>
<dbReference type="EMBL" id="JAXUIC010000003">
    <property type="protein sequence ID" value="KAK4598777.1"/>
    <property type="molecule type" value="Genomic_DNA"/>
</dbReference>
<dbReference type="Gene3D" id="1.10.510.10">
    <property type="entry name" value="Transferase(Phosphotransferase) domain 1"/>
    <property type="match status" value="1"/>
</dbReference>
<organism evidence="21 22">
    <name type="scientific">Quercus rubra</name>
    <name type="common">Northern red oak</name>
    <name type="synonym">Quercus borealis</name>
    <dbReference type="NCBI Taxonomy" id="3512"/>
    <lineage>
        <taxon>Eukaryota</taxon>
        <taxon>Viridiplantae</taxon>
        <taxon>Streptophyta</taxon>
        <taxon>Embryophyta</taxon>
        <taxon>Tracheophyta</taxon>
        <taxon>Spermatophyta</taxon>
        <taxon>Magnoliopsida</taxon>
        <taxon>eudicotyledons</taxon>
        <taxon>Gunneridae</taxon>
        <taxon>Pentapetalae</taxon>
        <taxon>rosids</taxon>
        <taxon>fabids</taxon>
        <taxon>Fagales</taxon>
        <taxon>Fagaceae</taxon>
        <taxon>Quercus</taxon>
    </lineage>
</organism>
<evidence type="ECO:0000256" key="10">
    <source>
        <dbReference type="ARBA" id="ARBA00022777"/>
    </source>
</evidence>
<evidence type="ECO:0000256" key="14">
    <source>
        <dbReference type="ARBA" id="ARBA00023157"/>
    </source>
</evidence>
<dbReference type="GO" id="GO:0030246">
    <property type="term" value="F:carbohydrate binding"/>
    <property type="evidence" value="ECO:0007669"/>
    <property type="project" value="UniProtKB-KW"/>
</dbReference>
<dbReference type="InterPro" id="IPR021820">
    <property type="entry name" value="S-locus_recpt_kinase_C"/>
</dbReference>
<keyword evidence="13 19" id="KW-0472">Membrane</keyword>
<dbReference type="FunFam" id="1.10.510.10:FF:000060">
    <property type="entry name" value="G-type lectin S-receptor-like serine/threonine-protein kinase"/>
    <property type="match status" value="1"/>
</dbReference>
<dbReference type="SMART" id="SM00220">
    <property type="entry name" value="S_TKc"/>
    <property type="match status" value="1"/>
</dbReference>
<evidence type="ECO:0000256" key="4">
    <source>
        <dbReference type="ARBA" id="ARBA00022527"/>
    </source>
</evidence>
<evidence type="ECO:0000313" key="22">
    <source>
        <dbReference type="Proteomes" id="UP001324115"/>
    </source>
</evidence>
<dbReference type="PROSITE" id="PS00108">
    <property type="entry name" value="PROTEIN_KINASE_ST"/>
    <property type="match status" value="1"/>
</dbReference>
<keyword evidence="11" id="KW-0067">ATP-binding</keyword>
<dbReference type="Pfam" id="PF07714">
    <property type="entry name" value="PK_Tyr_Ser-Thr"/>
    <property type="match status" value="1"/>
</dbReference>
<evidence type="ECO:0000256" key="3">
    <source>
        <dbReference type="ARBA" id="ARBA00022475"/>
    </source>
</evidence>
<comment type="caution">
    <text evidence="21">The sequence shown here is derived from an EMBL/GenBank/DDBJ whole genome shotgun (WGS) entry which is preliminary data.</text>
</comment>
<dbReference type="SUPFAM" id="SSF56112">
    <property type="entry name" value="Protein kinase-like (PK-like)"/>
    <property type="match status" value="1"/>
</dbReference>
<evidence type="ECO:0000256" key="9">
    <source>
        <dbReference type="ARBA" id="ARBA00022741"/>
    </source>
</evidence>
<evidence type="ECO:0000256" key="12">
    <source>
        <dbReference type="ARBA" id="ARBA00022989"/>
    </source>
</evidence>
<comment type="catalytic activity">
    <reaction evidence="17">
        <text>L-threonyl-[protein] + ATP = O-phospho-L-threonyl-[protein] + ADP + H(+)</text>
        <dbReference type="Rhea" id="RHEA:46608"/>
        <dbReference type="Rhea" id="RHEA-COMP:11060"/>
        <dbReference type="Rhea" id="RHEA-COMP:11605"/>
        <dbReference type="ChEBI" id="CHEBI:15378"/>
        <dbReference type="ChEBI" id="CHEBI:30013"/>
        <dbReference type="ChEBI" id="CHEBI:30616"/>
        <dbReference type="ChEBI" id="CHEBI:61977"/>
        <dbReference type="ChEBI" id="CHEBI:456216"/>
        <dbReference type="EC" id="2.7.11.1"/>
    </reaction>
</comment>
<keyword evidence="8" id="KW-0430">Lectin</keyword>
<dbReference type="AlphaFoldDB" id="A0AAN7FQR7"/>
<dbReference type="GO" id="GO:0004674">
    <property type="term" value="F:protein serine/threonine kinase activity"/>
    <property type="evidence" value="ECO:0007669"/>
    <property type="project" value="UniProtKB-KW"/>
</dbReference>
<dbReference type="InterPro" id="IPR008271">
    <property type="entry name" value="Ser/Thr_kinase_AS"/>
</dbReference>
<keyword evidence="10" id="KW-0418">Kinase</keyword>
<evidence type="ECO:0000256" key="2">
    <source>
        <dbReference type="ARBA" id="ARBA00012513"/>
    </source>
</evidence>
<evidence type="ECO:0000256" key="1">
    <source>
        <dbReference type="ARBA" id="ARBA00004251"/>
    </source>
</evidence>
<dbReference type="InterPro" id="IPR011009">
    <property type="entry name" value="Kinase-like_dom_sf"/>
</dbReference>
<keyword evidence="6 19" id="KW-0812">Transmembrane</keyword>
<feature type="transmembrane region" description="Helical" evidence="19">
    <location>
        <begin position="30"/>
        <end position="53"/>
    </location>
</feature>
<keyword evidence="4" id="KW-0723">Serine/threonine-protein kinase</keyword>
<keyword evidence="12 19" id="KW-1133">Transmembrane helix</keyword>
<comment type="catalytic activity">
    <reaction evidence="18">
        <text>L-seryl-[protein] + ATP = O-phospho-L-seryl-[protein] + ADP + H(+)</text>
        <dbReference type="Rhea" id="RHEA:17989"/>
        <dbReference type="Rhea" id="RHEA-COMP:9863"/>
        <dbReference type="Rhea" id="RHEA-COMP:11604"/>
        <dbReference type="ChEBI" id="CHEBI:15378"/>
        <dbReference type="ChEBI" id="CHEBI:29999"/>
        <dbReference type="ChEBI" id="CHEBI:30616"/>
        <dbReference type="ChEBI" id="CHEBI:83421"/>
        <dbReference type="ChEBI" id="CHEBI:456216"/>
        <dbReference type="EC" id="2.7.11.1"/>
    </reaction>
</comment>
<keyword evidence="22" id="KW-1185">Reference proteome</keyword>
<gene>
    <name evidence="21" type="ORF">RGQ29_016005</name>
</gene>
<evidence type="ECO:0000256" key="8">
    <source>
        <dbReference type="ARBA" id="ARBA00022734"/>
    </source>
</evidence>
<dbReference type="InterPro" id="IPR001245">
    <property type="entry name" value="Ser-Thr/Tyr_kinase_cat_dom"/>
</dbReference>
<evidence type="ECO:0000256" key="15">
    <source>
        <dbReference type="ARBA" id="ARBA00023170"/>
    </source>
</evidence>
<evidence type="ECO:0000256" key="17">
    <source>
        <dbReference type="ARBA" id="ARBA00047899"/>
    </source>
</evidence>
<dbReference type="Gene3D" id="3.30.200.20">
    <property type="entry name" value="Phosphorylase Kinase, domain 1"/>
    <property type="match status" value="1"/>
</dbReference>
<keyword evidence="3" id="KW-1003">Cell membrane</keyword>
<dbReference type="GO" id="GO:0005886">
    <property type="term" value="C:plasma membrane"/>
    <property type="evidence" value="ECO:0007669"/>
    <property type="project" value="UniProtKB-SubCell"/>
</dbReference>
<dbReference type="PROSITE" id="PS50011">
    <property type="entry name" value="PROTEIN_KINASE_DOM"/>
    <property type="match status" value="1"/>
</dbReference>
<feature type="domain" description="Protein kinase" evidence="20">
    <location>
        <begin position="107"/>
        <end position="383"/>
    </location>
</feature>
<dbReference type="EC" id="2.7.11.1" evidence="2"/>